<dbReference type="PANTHER" id="PTHR43537:SF50">
    <property type="entry name" value="TRANSCRIPTIONAL REGULATORY PROTEIN"/>
    <property type="match status" value="1"/>
</dbReference>
<dbReference type="OrthoDB" id="8680857at2"/>
<dbReference type="InterPro" id="IPR036390">
    <property type="entry name" value="WH_DNA-bd_sf"/>
</dbReference>
<evidence type="ECO:0000256" key="1">
    <source>
        <dbReference type="ARBA" id="ARBA00023015"/>
    </source>
</evidence>
<name>A0A1W2BK37_9BURK</name>
<evidence type="ECO:0000256" key="2">
    <source>
        <dbReference type="ARBA" id="ARBA00023125"/>
    </source>
</evidence>
<dbReference type="InterPro" id="IPR036388">
    <property type="entry name" value="WH-like_DNA-bd_sf"/>
</dbReference>
<reference evidence="5 6" key="1">
    <citation type="submission" date="2017-04" db="EMBL/GenBank/DDBJ databases">
        <authorList>
            <person name="Afonso C.L."/>
            <person name="Miller P.J."/>
            <person name="Scott M.A."/>
            <person name="Spackman E."/>
            <person name="Goraichik I."/>
            <person name="Dimitrov K.M."/>
            <person name="Suarez D.L."/>
            <person name="Swayne D.E."/>
        </authorList>
    </citation>
    <scope>NUCLEOTIDE SEQUENCE [LARGE SCALE GENOMIC DNA]</scope>
    <source>
        <strain evidence="5 6">VK13</strain>
    </source>
</reference>
<evidence type="ECO:0000313" key="6">
    <source>
        <dbReference type="Proteomes" id="UP000192708"/>
    </source>
</evidence>
<gene>
    <name evidence="5" type="ORF">SAMN06296008_11372</name>
</gene>
<dbReference type="SMART" id="SM00345">
    <property type="entry name" value="HTH_GNTR"/>
    <property type="match status" value="1"/>
</dbReference>
<dbReference type="SMART" id="SM00895">
    <property type="entry name" value="FCD"/>
    <property type="match status" value="1"/>
</dbReference>
<dbReference type="InterPro" id="IPR008920">
    <property type="entry name" value="TF_FadR/GntR_C"/>
</dbReference>
<dbReference type="PROSITE" id="PS50949">
    <property type="entry name" value="HTH_GNTR"/>
    <property type="match status" value="1"/>
</dbReference>
<dbReference type="RefSeq" id="WP_084285105.1">
    <property type="nucleotide sequence ID" value="NZ_FWXJ01000013.1"/>
</dbReference>
<dbReference type="STRING" id="1938817.SAMN06296008_11372"/>
<keyword evidence="2" id="KW-0238">DNA-binding</keyword>
<feature type="domain" description="HTH gntR-type" evidence="4">
    <location>
        <begin position="6"/>
        <end position="73"/>
    </location>
</feature>
<dbReference type="Proteomes" id="UP000192708">
    <property type="component" value="Unassembled WGS sequence"/>
</dbReference>
<evidence type="ECO:0000256" key="3">
    <source>
        <dbReference type="ARBA" id="ARBA00023163"/>
    </source>
</evidence>
<sequence length="210" mass="24094">MSLASRPLYLDIADVIREKIFQHELKPGAWINEKEITEELEISRTPLREAIKVLAAEGLITMKLRRGAYVTEVETTDLANIFEVISILEAQAAYDVAKDATENELEILDKVHTRLEKAAADRDIDGFFELNQEFHDLIQQFAGNPWMRKVIQDLRQVLKLQRKNSLRKIGRVEQSLIEHRQILSALIGRKPEQAKELMHSHLLHGQKAAV</sequence>
<keyword evidence="3" id="KW-0804">Transcription</keyword>
<evidence type="ECO:0000313" key="5">
    <source>
        <dbReference type="EMBL" id="SMC72878.1"/>
    </source>
</evidence>
<dbReference type="PRINTS" id="PR00035">
    <property type="entry name" value="HTHGNTR"/>
</dbReference>
<accession>A0A1W2BK37</accession>
<dbReference type="InterPro" id="IPR000524">
    <property type="entry name" value="Tscrpt_reg_HTH_GntR"/>
</dbReference>
<dbReference type="EMBL" id="FWXJ01000013">
    <property type="protein sequence ID" value="SMC72878.1"/>
    <property type="molecule type" value="Genomic_DNA"/>
</dbReference>
<keyword evidence="6" id="KW-1185">Reference proteome</keyword>
<organism evidence="5 6">
    <name type="scientific">Polynucleobacter kasalickyi</name>
    <dbReference type="NCBI Taxonomy" id="1938817"/>
    <lineage>
        <taxon>Bacteria</taxon>
        <taxon>Pseudomonadati</taxon>
        <taxon>Pseudomonadota</taxon>
        <taxon>Betaproteobacteria</taxon>
        <taxon>Burkholderiales</taxon>
        <taxon>Burkholderiaceae</taxon>
        <taxon>Polynucleobacter</taxon>
    </lineage>
</organism>
<dbReference type="CDD" id="cd07377">
    <property type="entry name" value="WHTH_GntR"/>
    <property type="match status" value="1"/>
</dbReference>
<dbReference type="AlphaFoldDB" id="A0A1W2BK37"/>
<dbReference type="Pfam" id="PF00392">
    <property type="entry name" value="GntR"/>
    <property type="match status" value="1"/>
</dbReference>
<dbReference type="SUPFAM" id="SSF48008">
    <property type="entry name" value="GntR ligand-binding domain-like"/>
    <property type="match status" value="1"/>
</dbReference>
<proteinExistence type="predicted"/>
<dbReference type="PANTHER" id="PTHR43537">
    <property type="entry name" value="TRANSCRIPTIONAL REGULATOR, GNTR FAMILY"/>
    <property type="match status" value="1"/>
</dbReference>
<dbReference type="InterPro" id="IPR011711">
    <property type="entry name" value="GntR_C"/>
</dbReference>
<protein>
    <submittedName>
        <fullName evidence="5">Transcriptional regulator, GntR family</fullName>
    </submittedName>
</protein>
<dbReference type="Gene3D" id="1.10.10.10">
    <property type="entry name" value="Winged helix-like DNA-binding domain superfamily/Winged helix DNA-binding domain"/>
    <property type="match status" value="1"/>
</dbReference>
<keyword evidence="1" id="KW-0805">Transcription regulation</keyword>
<dbReference type="Pfam" id="PF07729">
    <property type="entry name" value="FCD"/>
    <property type="match status" value="1"/>
</dbReference>
<dbReference type="GO" id="GO:0003700">
    <property type="term" value="F:DNA-binding transcription factor activity"/>
    <property type="evidence" value="ECO:0007669"/>
    <property type="project" value="InterPro"/>
</dbReference>
<dbReference type="SUPFAM" id="SSF46785">
    <property type="entry name" value="Winged helix' DNA-binding domain"/>
    <property type="match status" value="1"/>
</dbReference>
<dbReference type="GO" id="GO:0003677">
    <property type="term" value="F:DNA binding"/>
    <property type="evidence" value="ECO:0007669"/>
    <property type="project" value="UniProtKB-KW"/>
</dbReference>
<dbReference type="Gene3D" id="1.20.120.530">
    <property type="entry name" value="GntR ligand-binding domain-like"/>
    <property type="match status" value="1"/>
</dbReference>
<evidence type="ECO:0000259" key="4">
    <source>
        <dbReference type="PROSITE" id="PS50949"/>
    </source>
</evidence>